<sequence>MPKLGKPRKRHRTKPSVTRRSRSSACTRSSSQTIIEHAPLVIPPTNIVRPRAFFIDLPDNKRLLSASGVVDLGLNAVSREDSLVIVPVEFNLRQDGEELVFGLDATLINSTILLAPNSINTFNRNPSEFALINGEVRLQLTPDETSKRLVVTGVARVRGASMGRFGYTITALITG</sequence>
<dbReference type="Proteomes" id="UP000609346">
    <property type="component" value="Unassembled WGS sequence"/>
</dbReference>
<evidence type="ECO:0000313" key="2">
    <source>
        <dbReference type="EMBL" id="MBD3918452.1"/>
    </source>
</evidence>
<dbReference type="EMBL" id="JACXZA010000001">
    <property type="protein sequence ID" value="MBD3918452.1"/>
    <property type="molecule type" value="Genomic_DNA"/>
</dbReference>
<evidence type="ECO:0000313" key="3">
    <source>
        <dbReference type="Proteomes" id="UP000609346"/>
    </source>
</evidence>
<protein>
    <submittedName>
        <fullName evidence="2">Uncharacterized protein</fullName>
    </submittedName>
</protein>
<accession>A0ABR8MR51</accession>
<feature type="region of interest" description="Disordered" evidence="1">
    <location>
        <begin position="1"/>
        <end position="31"/>
    </location>
</feature>
<dbReference type="RefSeq" id="WP_191202643.1">
    <property type="nucleotide sequence ID" value="NZ_JACXZA010000001.1"/>
</dbReference>
<organism evidence="2 3">
    <name type="scientific">Paenibacillus terricola</name>
    <dbReference type="NCBI Taxonomy" id="2763503"/>
    <lineage>
        <taxon>Bacteria</taxon>
        <taxon>Bacillati</taxon>
        <taxon>Bacillota</taxon>
        <taxon>Bacilli</taxon>
        <taxon>Bacillales</taxon>
        <taxon>Paenibacillaceae</taxon>
        <taxon>Paenibacillus</taxon>
    </lineage>
</organism>
<gene>
    <name evidence="2" type="ORF">H8B09_06765</name>
</gene>
<name>A0ABR8MR51_9BACL</name>
<keyword evidence="3" id="KW-1185">Reference proteome</keyword>
<evidence type="ECO:0000256" key="1">
    <source>
        <dbReference type="SAM" id="MobiDB-lite"/>
    </source>
</evidence>
<feature type="compositionally biased region" description="Basic residues" evidence="1">
    <location>
        <begin position="1"/>
        <end position="22"/>
    </location>
</feature>
<reference evidence="2 3" key="1">
    <citation type="submission" date="2020-09" db="EMBL/GenBank/DDBJ databases">
        <title>Paenibacillus sp. strain PR3 16S rRNA gene Genome sequencing and assembly.</title>
        <authorList>
            <person name="Kim J."/>
        </authorList>
    </citation>
    <scope>NUCLEOTIDE SEQUENCE [LARGE SCALE GENOMIC DNA]</scope>
    <source>
        <strain evidence="2 3">PR3</strain>
    </source>
</reference>
<comment type="caution">
    <text evidence="2">The sequence shown here is derived from an EMBL/GenBank/DDBJ whole genome shotgun (WGS) entry which is preliminary data.</text>
</comment>
<proteinExistence type="predicted"/>